<proteinExistence type="predicted"/>
<sequence>MADKKLSISKLDKLLKAKQSEPVNLIKYEFEQETIEIPVKRYINLDETIGFVNGIVNSVFQIDDDGNEFYAPEILDYAKALHYIEYFCPTLKLELGSDRVFSMLYSTEIMRDIYKHISPAQYNHLEDSIDAAIAYKLSILASGERSKIEKAITQIEAAGQALEALTAQFSGIDEEKMQAAIENIATLSPEKMVGAVVDIRDITKK</sequence>
<reference evidence="1" key="1">
    <citation type="submission" date="2019-08" db="EMBL/GenBank/DDBJ databases">
        <authorList>
            <person name="Kucharzyk K."/>
            <person name="Murdoch R.W."/>
            <person name="Higgins S."/>
            <person name="Loffler F."/>
        </authorList>
    </citation>
    <scope>NUCLEOTIDE SEQUENCE</scope>
</reference>
<dbReference type="EMBL" id="VSSQ01000453">
    <property type="protein sequence ID" value="MPL95086.1"/>
    <property type="molecule type" value="Genomic_DNA"/>
</dbReference>
<evidence type="ECO:0000313" key="1">
    <source>
        <dbReference type="EMBL" id="MPL95086.1"/>
    </source>
</evidence>
<gene>
    <name evidence="1" type="ORF">SDC9_41249</name>
</gene>
<organism evidence="1">
    <name type="scientific">bioreactor metagenome</name>
    <dbReference type="NCBI Taxonomy" id="1076179"/>
    <lineage>
        <taxon>unclassified sequences</taxon>
        <taxon>metagenomes</taxon>
        <taxon>ecological metagenomes</taxon>
    </lineage>
</organism>
<protein>
    <submittedName>
        <fullName evidence="1">Uncharacterized protein</fullName>
    </submittedName>
</protein>
<accession>A0A644VUR9</accession>
<comment type="caution">
    <text evidence="1">The sequence shown here is derived from an EMBL/GenBank/DDBJ whole genome shotgun (WGS) entry which is preliminary data.</text>
</comment>
<name>A0A644VUR9_9ZZZZ</name>
<dbReference type="AlphaFoldDB" id="A0A644VUR9"/>